<feature type="compositionally biased region" description="Low complexity" evidence="1">
    <location>
        <begin position="104"/>
        <end position="114"/>
    </location>
</feature>
<proteinExistence type="predicted"/>
<evidence type="ECO:0000256" key="1">
    <source>
        <dbReference type="SAM" id="MobiDB-lite"/>
    </source>
</evidence>
<reference evidence="2 3" key="1">
    <citation type="submission" date="2018-05" db="EMBL/GenBank/DDBJ databases">
        <title>Micromonosporas from Atacama Desert.</title>
        <authorList>
            <person name="Carro L."/>
            <person name="Golinska P."/>
            <person name="Klenk H.-P."/>
            <person name="Goodfellow M."/>
        </authorList>
    </citation>
    <scope>NUCLEOTIDE SEQUENCE [LARGE SCALE GENOMIC DNA]</scope>
    <source>
        <strain evidence="2 3">4G51</strain>
    </source>
</reference>
<comment type="caution">
    <text evidence="2">The sequence shown here is derived from an EMBL/GenBank/DDBJ whole genome shotgun (WGS) entry which is preliminary data.</text>
</comment>
<feature type="region of interest" description="Disordered" evidence="1">
    <location>
        <begin position="1"/>
        <end position="134"/>
    </location>
</feature>
<dbReference type="EMBL" id="QGKS01000327">
    <property type="protein sequence ID" value="PWR11287.1"/>
    <property type="molecule type" value="Genomic_DNA"/>
</dbReference>
<name>A0A317D9M5_9ACTN</name>
<feature type="non-terminal residue" evidence="2">
    <location>
        <position position="134"/>
    </location>
</feature>
<protein>
    <submittedName>
        <fullName evidence="2">Penicillin-binding protein 2</fullName>
    </submittedName>
</protein>
<evidence type="ECO:0000313" key="2">
    <source>
        <dbReference type="EMBL" id="PWR11287.1"/>
    </source>
</evidence>
<accession>A0A317D9M5</accession>
<sequence length="134" mass="14010">MPPRSEEPRRDPTGSRRGSSRGGRGADPRSGEPGVGGISDARAYTPRGRTLREGGGAARSAPTGGAEQRRTPRSSRSGDPFRPALQVLDGGRAAAGRTGRRETAAGGRAGVVRTLSPRSPRFDDDEAPAARRRP</sequence>
<feature type="compositionally biased region" description="Basic and acidic residues" evidence="1">
    <location>
        <begin position="1"/>
        <end position="14"/>
    </location>
</feature>
<evidence type="ECO:0000313" key="3">
    <source>
        <dbReference type="Proteomes" id="UP000246050"/>
    </source>
</evidence>
<dbReference type="Proteomes" id="UP000246050">
    <property type="component" value="Unassembled WGS sequence"/>
</dbReference>
<gene>
    <name evidence="2" type="ORF">DKT69_27010</name>
</gene>
<organism evidence="2 3">
    <name type="scientific">Micromonospora sicca</name>
    <dbReference type="NCBI Taxonomy" id="2202420"/>
    <lineage>
        <taxon>Bacteria</taxon>
        <taxon>Bacillati</taxon>
        <taxon>Actinomycetota</taxon>
        <taxon>Actinomycetes</taxon>
        <taxon>Micromonosporales</taxon>
        <taxon>Micromonosporaceae</taxon>
        <taxon>Micromonospora</taxon>
    </lineage>
</organism>
<dbReference type="AlphaFoldDB" id="A0A317D9M5"/>